<dbReference type="InterPro" id="IPR042097">
    <property type="entry name" value="Aminopeptidase_N-like_N_sf"/>
</dbReference>
<evidence type="ECO:0000313" key="2">
    <source>
        <dbReference type="Proteomes" id="UP000739538"/>
    </source>
</evidence>
<dbReference type="SUPFAM" id="SSF63737">
    <property type="entry name" value="Leukotriene A4 hydrolase N-terminal domain"/>
    <property type="match status" value="1"/>
</dbReference>
<protein>
    <submittedName>
        <fullName evidence="1">Uncharacterized protein</fullName>
    </submittedName>
</protein>
<dbReference type="Gene3D" id="2.60.40.1730">
    <property type="entry name" value="tricorn interacting facor f3 domain"/>
    <property type="match status" value="1"/>
</dbReference>
<dbReference type="AlphaFoldDB" id="A0A956NL94"/>
<gene>
    <name evidence="1" type="ORF">KDA27_29015</name>
</gene>
<reference evidence="1" key="1">
    <citation type="submission" date="2020-04" db="EMBL/GenBank/DDBJ databases">
        <authorList>
            <person name="Zhang T."/>
        </authorList>
    </citation>
    <scope>NUCLEOTIDE SEQUENCE</scope>
    <source>
        <strain evidence="1">HKST-UBA02</strain>
    </source>
</reference>
<evidence type="ECO:0000313" key="1">
    <source>
        <dbReference type="EMBL" id="MCA9759873.1"/>
    </source>
</evidence>
<name>A0A956NL94_UNCEI</name>
<dbReference type="EMBL" id="JAGQHS010000575">
    <property type="protein sequence ID" value="MCA9759873.1"/>
    <property type="molecule type" value="Genomic_DNA"/>
</dbReference>
<feature type="non-terminal residue" evidence="1">
    <location>
        <position position="83"/>
    </location>
</feature>
<reference evidence="1" key="2">
    <citation type="journal article" date="2021" name="Microbiome">
        <title>Successional dynamics and alternative stable states in a saline activated sludge microbial community over 9 years.</title>
        <authorList>
            <person name="Wang Y."/>
            <person name="Ye J."/>
            <person name="Ju F."/>
            <person name="Liu L."/>
            <person name="Boyd J.A."/>
            <person name="Deng Y."/>
            <person name="Parks D.H."/>
            <person name="Jiang X."/>
            <person name="Yin X."/>
            <person name="Woodcroft B.J."/>
            <person name="Tyson G.W."/>
            <person name="Hugenholtz P."/>
            <person name="Polz M.F."/>
            <person name="Zhang T."/>
        </authorList>
    </citation>
    <scope>NUCLEOTIDE SEQUENCE</scope>
    <source>
        <strain evidence="1">HKST-UBA02</strain>
    </source>
</reference>
<dbReference type="Proteomes" id="UP000739538">
    <property type="component" value="Unassembled WGS sequence"/>
</dbReference>
<comment type="caution">
    <text evidence="1">The sequence shown here is derived from an EMBL/GenBank/DDBJ whole genome shotgun (WGS) entry which is preliminary data.</text>
</comment>
<accession>A0A956NL94</accession>
<sequence length="83" mass="9529">MRCRCRTRTQWTLKEESPKFAPDRTCDVRHLRLDVTPDLPKRTIVATATLSLSASYGPFDHIRLDAVDLDIRSVRDSRGTDLD</sequence>
<proteinExistence type="predicted"/>
<organism evidence="1 2">
    <name type="scientific">Eiseniibacteriota bacterium</name>
    <dbReference type="NCBI Taxonomy" id="2212470"/>
    <lineage>
        <taxon>Bacteria</taxon>
        <taxon>Candidatus Eiseniibacteriota</taxon>
    </lineage>
</organism>